<protein>
    <submittedName>
        <fullName evidence="1">Uncharacterized protein</fullName>
    </submittedName>
</protein>
<comment type="caution">
    <text evidence="1">The sequence shown here is derived from an EMBL/GenBank/DDBJ whole genome shotgun (WGS) entry which is preliminary data.</text>
</comment>
<name>A0A9Q1DGX8_CONCO</name>
<dbReference type="AlphaFoldDB" id="A0A9Q1DGX8"/>
<dbReference type="OrthoDB" id="21678at2759"/>
<dbReference type="EMBL" id="JAFJMO010000008">
    <property type="protein sequence ID" value="KAJ8269130.1"/>
    <property type="molecule type" value="Genomic_DNA"/>
</dbReference>
<dbReference type="PANTHER" id="PTHR15117">
    <property type="entry name" value="ATAXIN 7 RELATED"/>
    <property type="match status" value="1"/>
</dbReference>
<sequence length="74" mass="8215">MATLDRKIPSPDTFQCKPWSAYTDTAVSHCSDNMHLFGQYTAHNDSCLVSCNAYNQVVKPHGFQTHCGWGVSAH</sequence>
<accession>A0A9Q1DGX8</accession>
<evidence type="ECO:0000313" key="1">
    <source>
        <dbReference type="EMBL" id="KAJ8269130.1"/>
    </source>
</evidence>
<dbReference type="Proteomes" id="UP001152803">
    <property type="component" value="Unassembled WGS sequence"/>
</dbReference>
<evidence type="ECO:0000313" key="2">
    <source>
        <dbReference type="Proteomes" id="UP001152803"/>
    </source>
</evidence>
<reference evidence="1" key="1">
    <citation type="journal article" date="2023" name="Science">
        <title>Genome structures resolve the early diversification of teleost fishes.</title>
        <authorList>
            <person name="Parey E."/>
            <person name="Louis A."/>
            <person name="Montfort J."/>
            <person name="Bouchez O."/>
            <person name="Roques C."/>
            <person name="Iampietro C."/>
            <person name="Lluch J."/>
            <person name="Castinel A."/>
            <person name="Donnadieu C."/>
            <person name="Desvignes T."/>
            <person name="Floi Bucao C."/>
            <person name="Jouanno E."/>
            <person name="Wen M."/>
            <person name="Mejri S."/>
            <person name="Dirks R."/>
            <person name="Jansen H."/>
            <person name="Henkel C."/>
            <person name="Chen W.J."/>
            <person name="Zahm M."/>
            <person name="Cabau C."/>
            <person name="Klopp C."/>
            <person name="Thompson A.W."/>
            <person name="Robinson-Rechavi M."/>
            <person name="Braasch I."/>
            <person name="Lecointre G."/>
            <person name="Bobe J."/>
            <person name="Postlethwait J.H."/>
            <person name="Berthelot C."/>
            <person name="Roest Crollius H."/>
            <person name="Guiguen Y."/>
        </authorList>
    </citation>
    <scope>NUCLEOTIDE SEQUENCE</scope>
    <source>
        <strain evidence="1">Concon-B</strain>
    </source>
</reference>
<dbReference type="PANTHER" id="PTHR15117:SF9">
    <property type="entry name" value="ATAXIN-7-LIKE PROTEIN 1"/>
    <property type="match status" value="1"/>
</dbReference>
<dbReference type="InterPro" id="IPR052237">
    <property type="entry name" value="Ataxin-7-like_regulator"/>
</dbReference>
<proteinExistence type="predicted"/>
<keyword evidence="2" id="KW-1185">Reference proteome</keyword>
<gene>
    <name evidence="1" type="ORF">COCON_G00117370</name>
</gene>
<organism evidence="1 2">
    <name type="scientific">Conger conger</name>
    <name type="common">Conger eel</name>
    <name type="synonym">Muraena conger</name>
    <dbReference type="NCBI Taxonomy" id="82655"/>
    <lineage>
        <taxon>Eukaryota</taxon>
        <taxon>Metazoa</taxon>
        <taxon>Chordata</taxon>
        <taxon>Craniata</taxon>
        <taxon>Vertebrata</taxon>
        <taxon>Euteleostomi</taxon>
        <taxon>Actinopterygii</taxon>
        <taxon>Neopterygii</taxon>
        <taxon>Teleostei</taxon>
        <taxon>Anguilliformes</taxon>
        <taxon>Congridae</taxon>
        <taxon>Conger</taxon>
    </lineage>
</organism>